<keyword evidence="4" id="KW-0904">Protein phosphatase</keyword>
<evidence type="ECO:0000256" key="1">
    <source>
        <dbReference type="ARBA" id="ARBA00001936"/>
    </source>
</evidence>
<dbReference type="EMBL" id="JI173236">
    <property type="protein sequence ID" value="ADY46156.1"/>
    <property type="molecule type" value="mRNA"/>
</dbReference>
<dbReference type="Pfam" id="PF00149">
    <property type="entry name" value="Metallophos"/>
    <property type="match status" value="1"/>
</dbReference>
<comment type="cofactor">
    <cofactor evidence="1">
        <name>Mn(2+)</name>
        <dbReference type="ChEBI" id="CHEBI:29035"/>
    </cofactor>
</comment>
<keyword evidence="2" id="KW-0479">Metal-binding</keyword>
<dbReference type="PANTHER" id="PTHR11668">
    <property type="entry name" value="SERINE/THREONINE PROTEIN PHOSPHATASE"/>
    <property type="match status" value="1"/>
</dbReference>
<comment type="similarity">
    <text evidence="8">Belongs to the PPP phosphatase family.</text>
</comment>
<dbReference type="EC" id="3.1.3.16" evidence="8"/>
<dbReference type="SUPFAM" id="SSF56300">
    <property type="entry name" value="Metallo-dependent phosphatases"/>
    <property type="match status" value="1"/>
</dbReference>
<reference evidence="11" key="1">
    <citation type="journal article" date="2011" name="Genome Res.">
        <title>Deep small RNA sequencing from the nematode Ascaris reveals conservation, functional diversification, and novel developmental profiles.</title>
        <authorList>
            <person name="Wang J."/>
            <person name="Czech B."/>
            <person name="Crunk A."/>
            <person name="Wallace A."/>
            <person name="Mitreva M."/>
            <person name="Hannon G.J."/>
            <person name="Davis R.E."/>
        </authorList>
    </citation>
    <scope>NUCLEOTIDE SEQUENCE</scope>
</reference>
<dbReference type="GO" id="GO:0005634">
    <property type="term" value="C:nucleus"/>
    <property type="evidence" value="ECO:0007669"/>
    <property type="project" value="TreeGrafter"/>
</dbReference>
<accession>F1L7Q2</accession>
<dbReference type="SMART" id="SM00156">
    <property type="entry name" value="PP2Ac"/>
    <property type="match status" value="1"/>
</dbReference>
<keyword evidence="3 8" id="KW-0378">Hydrolase</keyword>
<proteinExistence type="evidence at transcript level"/>
<dbReference type="GO" id="GO:0004722">
    <property type="term" value="F:protein serine/threonine phosphatase activity"/>
    <property type="evidence" value="ECO:0007669"/>
    <property type="project" value="UniProtKB-EC"/>
</dbReference>
<feature type="domain" description="Serine/threonine specific protein phosphatases" evidence="10">
    <location>
        <begin position="148"/>
        <end position="153"/>
    </location>
</feature>
<evidence type="ECO:0000256" key="9">
    <source>
        <dbReference type="SAM" id="MobiDB-lite"/>
    </source>
</evidence>
<evidence type="ECO:0000256" key="2">
    <source>
        <dbReference type="ARBA" id="ARBA00022723"/>
    </source>
</evidence>
<name>F1L7Q2_ASCSU</name>
<dbReference type="InterPro" id="IPR050341">
    <property type="entry name" value="PP1_catalytic_subunit"/>
</dbReference>
<dbReference type="GO" id="GO:0046872">
    <property type="term" value="F:metal ion binding"/>
    <property type="evidence" value="ECO:0007669"/>
    <property type="project" value="UniProtKB-KW"/>
</dbReference>
<dbReference type="InterPro" id="IPR029052">
    <property type="entry name" value="Metallo-depent_PP-like"/>
</dbReference>
<evidence type="ECO:0000256" key="8">
    <source>
        <dbReference type="RuleBase" id="RU004273"/>
    </source>
</evidence>
<protein>
    <recommendedName>
        <fullName evidence="8">Serine/threonine-protein phosphatase</fullName>
        <ecNumber evidence="8">3.1.3.16</ecNumber>
    </recommendedName>
</protein>
<dbReference type="Gene3D" id="3.60.21.10">
    <property type="match status" value="1"/>
</dbReference>
<sequence>MNIPKVPPTAIQTPPTGVGHAGSKENKDSKKILHETFLKKHLQFRDGEDINYKAKELFGVIREMKDIIASESSLLEVRAPCVIVGDIHGQYEDLHRMFIMTGRNGRSGATMRRYLFLGDYVDRGPHSLECICCLFAYKLAFPRMFNLLRGNHEAAFINKNYGFYQELKDRFDEPQALLLWKMFNDVFDYLPLAALVHGKILCMHGGIGPRLNTLDDIRNIKRPIKNMDESELACDLLWADPVIDLTGYVRNSVRGVSVCFGEDTVLRLCNNLKLDMIVRAHQMMMNGFGFFCKRKLVTVFSAPRYDPDKNNKGAVMTVSRNLKVGFLLLAPVNEATAGKECFQRIYTRTSVETGYTPKAVVCDNSIITQYDPSEVYNAEKMREDADSFIGEFQEGVPATTTSTTISATSTMNLFENYPY</sequence>
<comment type="catalytic activity">
    <reaction evidence="6">
        <text>O-phospho-L-seryl-[protein] + H2O = L-seryl-[protein] + phosphate</text>
        <dbReference type="Rhea" id="RHEA:20629"/>
        <dbReference type="Rhea" id="RHEA-COMP:9863"/>
        <dbReference type="Rhea" id="RHEA-COMP:11604"/>
        <dbReference type="ChEBI" id="CHEBI:15377"/>
        <dbReference type="ChEBI" id="CHEBI:29999"/>
        <dbReference type="ChEBI" id="CHEBI:43474"/>
        <dbReference type="ChEBI" id="CHEBI:83421"/>
        <dbReference type="EC" id="3.1.3.16"/>
    </reaction>
</comment>
<evidence type="ECO:0000256" key="4">
    <source>
        <dbReference type="ARBA" id="ARBA00022912"/>
    </source>
</evidence>
<dbReference type="InterPro" id="IPR004843">
    <property type="entry name" value="Calcineurin-like_PHP"/>
</dbReference>
<evidence type="ECO:0000256" key="5">
    <source>
        <dbReference type="ARBA" id="ARBA00023211"/>
    </source>
</evidence>
<evidence type="ECO:0000259" key="10">
    <source>
        <dbReference type="PROSITE" id="PS00125"/>
    </source>
</evidence>
<organism evidence="11">
    <name type="scientific">Ascaris suum</name>
    <name type="common">Pig roundworm</name>
    <name type="synonym">Ascaris lumbricoides</name>
    <dbReference type="NCBI Taxonomy" id="6253"/>
    <lineage>
        <taxon>Eukaryota</taxon>
        <taxon>Metazoa</taxon>
        <taxon>Ecdysozoa</taxon>
        <taxon>Nematoda</taxon>
        <taxon>Chromadorea</taxon>
        <taxon>Rhabditida</taxon>
        <taxon>Spirurina</taxon>
        <taxon>Ascaridomorpha</taxon>
        <taxon>Ascaridoidea</taxon>
        <taxon>Ascarididae</taxon>
        <taxon>Ascaris</taxon>
    </lineage>
</organism>
<dbReference type="InterPro" id="IPR006186">
    <property type="entry name" value="Ser/Thr-sp_prot-phosphatase"/>
</dbReference>
<dbReference type="PROSITE" id="PS00125">
    <property type="entry name" value="SER_THR_PHOSPHATASE"/>
    <property type="match status" value="1"/>
</dbReference>
<comment type="catalytic activity">
    <reaction evidence="7 8">
        <text>O-phospho-L-threonyl-[protein] + H2O = L-threonyl-[protein] + phosphate</text>
        <dbReference type="Rhea" id="RHEA:47004"/>
        <dbReference type="Rhea" id="RHEA-COMP:11060"/>
        <dbReference type="Rhea" id="RHEA-COMP:11605"/>
        <dbReference type="ChEBI" id="CHEBI:15377"/>
        <dbReference type="ChEBI" id="CHEBI:30013"/>
        <dbReference type="ChEBI" id="CHEBI:43474"/>
        <dbReference type="ChEBI" id="CHEBI:61977"/>
        <dbReference type="EC" id="3.1.3.16"/>
    </reaction>
</comment>
<dbReference type="PRINTS" id="PR00114">
    <property type="entry name" value="STPHPHTASE"/>
</dbReference>
<evidence type="ECO:0000256" key="7">
    <source>
        <dbReference type="ARBA" id="ARBA00048336"/>
    </source>
</evidence>
<evidence type="ECO:0000313" key="11">
    <source>
        <dbReference type="EMBL" id="ADY46156.1"/>
    </source>
</evidence>
<evidence type="ECO:0000256" key="6">
    <source>
        <dbReference type="ARBA" id="ARBA00047761"/>
    </source>
</evidence>
<dbReference type="GO" id="GO:0005737">
    <property type="term" value="C:cytoplasm"/>
    <property type="evidence" value="ECO:0007669"/>
    <property type="project" value="TreeGrafter"/>
</dbReference>
<evidence type="ECO:0000256" key="3">
    <source>
        <dbReference type="ARBA" id="ARBA00022801"/>
    </source>
</evidence>
<keyword evidence="5" id="KW-0464">Manganese</keyword>
<feature type="region of interest" description="Disordered" evidence="9">
    <location>
        <begin position="1"/>
        <end position="26"/>
    </location>
</feature>
<dbReference type="AlphaFoldDB" id="F1L7Q2"/>
<dbReference type="PANTHER" id="PTHR11668:SF300">
    <property type="entry name" value="SERINE_THREONINE-PROTEIN PHOSPHATASE"/>
    <property type="match status" value="1"/>
</dbReference>